<evidence type="ECO:0000313" key="6">
    <source>
        <dbReference type="Proteomes" id="UP000095281"/>
    </source>
</evidence>
<dbReference type="GO" id="GO:0003723">
    <property type="term" value="F:RNA binding"/>
    <property type="evidence" value="ECO:0007669"/>
    <property type="project" value="UniProtKB-UniRule"/>
</dbReference>
<dbReference type="Proteomes" id="UP000095281">
    <property type="component" value="Unplaced"/>
</dbReference>
<evidence type="ECO:0000256" key="3">
    <source>
        <dbReference type="PROSITE-ProRule" id="PRU00176"/>
    </source>
</evidence>
<feature type="compositionally biased region" description="Polar residues" evidence="4">
    <location>
        <begin position="672"/>
        <end position="691"/>
    </location>
</feature>
<keyword evidence="2 3" id="KW-0694">RNA-binding</keyword>
<feature type="domain" description="RRM" evidence="5">
    <location>
        <begin position="202"/>
        <end position="277"/>
    </location>
</feature>
<protein>
    <submittedName>
        <fullName evidence="7">RRM domain-containing protein</fullName>
    </submittedName>
</protein>
<evidence type="ECO:0000256" key="4">
    <source>
        <dbReference type="SAM" id="MobiDB-lite"/>
    </source>
</evidence>
<dbReference type="PANTHER" id="PTHR24012">
    <property type="entry name" value="RNA BINDING PROTEIN"/>
    <property type="match status" value="1"/>
</dbReference>
<dbReference type="SUPFAM" id="SSF54928">
    <property type="entry name" value="RNA-binding domain, RBD"/>
    <property type="match status" value="2"/>
</dbReference>
<accession>A0A1I8BFC9</accession>
<reference evidence="7" key="1">
    <citation type="submission" date="2016-11" db="UniProtKB">
        <authorList>
            <consortium name="WormBaseParasite"/>
        </authorList>
    </citation>
    <scope>IDENTIFICATION</scope>
</reference>
<evidence type="ECO:0000259" key="5">
    <source>
        <dbReference type="PROSITE" id="PS50102"/>
    </source>
</evidence>
<proteinExistence type="predicted"/>
<dbReference type="OMA" id="NINICGG"/>
<feature type="compositionally biased region" description="Low complexity" evidence="4">
    <location>
        <begin position="18"/>
        <end position="67"/>
    </location>
</feature>
<feature type="compositionally biased region" description="Basic and acidic residues" evidence="4">
    <location>
        <begin position="119"/>
        <end position="131"/>
    </location>
</feature>
<organism evidence="6 7">
    <name type="scientific">Meloidogyne hapla</name>
    <name type="common">Root-knot nematode worm</name>
    <dbReference type="NCBI Taxonomy" id="6305"/>
    <lineage>
        <taxon>Eukaryota</taxon>
        <taxon>Metazoa</taxon>
        <taxon>Ecdysozoa</taxon>
        <taxon>Nematoda</taxon>
        <taxon>Chromadorea</taxon>
        <taxon>Rhabditida</taxon>
        <taxon>Tylenchina</taxon>
        <taxon>Tylenchomorpha</taxon>
        <taxon>Tylenchoidea</taxon>
        <taxon>Meloidogynidae</taxon>
        <taxon>Meloidogyninae</taxon>
        <taxon>Meloidogyne</taxon>
    </lineage>
</organism>
<dbReference type="PROSITE" id="PS50102">
    <property type="entry name" value="RRM"/>
    <property type="match status" value="2"/>
</dbReference>
<feature type="region of interest" description="Disordered" evidence="4">
    <location>
        <begin position="104"/>
        <end position="136"/>
    </location>
</feature>
<keyword evidence="6" id="KW-1185">Reference proteome</keyword>
<feature type="region of interest" description="Disordered" evidence="4">
    <location>
        <begin position="630"/>
        <end position="691"/>
    </location>
</feature>
<dbReference type="InterPro" id="IPR035979">
    <property type="entry name" value="RBD_domain_sf"/>
</dbReference>
<evidence type="ECO:0000256" key="1">
    <source>
        <dbReference type="ARBA" id="ARBA00022737"/>
    </source>
</evidence>
<evidence type="ECO:0000313" key="7">
    <source>
        <dbReference type="WBParaSite" id="MhA1_Contig2164.frz3.gene1"/>
    </source>
</evidence>
<name>A0A1I8BFC9_MELHA</name>
<feature type="compositionally biased region" description="Low complexity" evidence="4">
    <location>
        <begin position="650"/>
        <end position="668"/>
    </location>
</feature>
<keyword evidence="1" id="KW-0677">Repeat</keyword>
<dbReference type="InterPro" id="IPR000504">
    <property type="entry name" value="RRM_dom"/>
</dbReference>
<dbReference type="InterPro" id="IPR012677">
    <property type="entry name" value="Nucleotide-bd_a/b_plait_sf"/>
</dbReference>
<dbReference type="SMART" id="SM00360">
    <property type="entry name" value="RRM"/>
    <property type="match status" value="2"/>
</dbReference>
<dbReference type="WBParaSite" id="MhA1_Contig2164.frz3.gene1">
    <property type="protein sequence ID" value="MhA1_Contig2164.frz3.gene1"/>
    <property type="gene ID" value="MhA1_Contig2164.frz3.gene1"/>
</dbReference>
<dbReference type="Pfam" id="PF00076">
    <property type="entry name" value="RRM_1"/>
    <property type="match status" value="2"/>
</dbReference>
<feature type="compositionally biased region" description="Polar residues" evidence="4">
    <location>
        <begin position="630"/>
        <end position="649"/>
    </location>
</feature>
<dbReference type="AlphaFoldDB" id="A0A1I8BFC9"/>
<feature type="domain" description="RRM" evidence="5">
    <location>
        <begin position="283"/>
        <end position="362"/>
    </location>
</feature>
<feature type="region of interest" description="Disordered" evidence="4">
    <location>
        <begin position="1"/>
        <end position="84"/>
    </location>
</feature>
<evidence type="ECO:0000256" key="2">
    <source>
        <dbReference type="ARBA" id="ARBA00022884"/>
    </source>
</evidence>
<sequence>MAMALRGAASPQAHRLHQQPTTSSASQSSQQLPSSLPTQMSLEEQSYQQHSILQYQQQHPQSLPPSSTFGQQQRTFFPKKHPKNFYSGCTTTTSTMATNYRMAASEHDKQTRFTGSYDNPKEEPKRQDPSPHGEYFQNIQSYPIQQSSQLDLASKNSSSNASQNTSFCLVTSSGGFTPNVIHENQGELDSFPYATGGVLSETNLYIRGLQEDCTDEKLYEMCSPYGKIVSTKAILDKLTKKCRGYGFVDFDTRESALAAISGLSESDNRIHAQMAKQQEQDPTNLYIANLPPDFDEDKLSELLQVHGPVISSRVLRNLDGSSRGVGFCRMTTSESCASIIAAFHGKRMAQGLQPLIVKLADSSSRKLKRSTPSLRSFYTDDGRIYKPKLTATPLMAATTPLMDPLMFPVPMSNSALAAFSPVLANGGRFSATQYTPQHYGPDLLSAQFNQLGIANGPSSIVGTSDSTVTPGQTPRPLPSLASADLQLQHLQQQQTQQMFHPSQQQQAAQLLYPPYYGVQYYMPAAVAAAAANAYQQPFIVYNPADYYSLASQQQLAVASSNQFAQMGGQIHQQHPIASLFPPTSQQQTSAAVIPQYGNTYTNAPLNIGHQIEQQQAPPILLPQVQTTTIGGNNFNRQQPLLTPVHSSTTPHLKQQQQQHYAHHLQQPHWAPEQQQHSHSMPPTNVTTCTKP</sequence>
<dbReference type="Gene3D" id="3.30.70.330">
    <property type="match status" value="2"/>
</dbReference>